<gene>
    <name evidence="3" type="ORF">QWZ18_30560</name>
</gene>
<dbReference type="PANTHER" id="PTHR43194">
    <property type="entry name" value="HYDROLASE ALPHA/BETA FOLD FAMILY"/>
    <property type="match status" value="1"/>
</dbReference>
<dbReference type="Proteomes" id="UP001244297">
    <property type="component" value="Unassembled WGS sequence"/>
</dbReference>
<evidence type="ECO:0000256" key="2">
    <source>
        <dbReference type="SAM" id="SignalP"/>
    </source>
</evidence>
<dbReference type="EMBL" id="JAUFPT010000119">
    <property type="protein sequence ID" value="MDN3574925.1"/>
    <property type="molecule type" value="Genomic_DNA"/>
</dbReference>
<dbReference type="GO" id="GO:0016787">
    <property type="term" value="F:hydrolase activity"/>
    <property type="evidence" value="ECO:0007669"/>
    <property type="project" value="UniProtKB-KW"/>
</dbReference>
<evidence type="ECO:0000256" key="1">
    <source>
        <dbReference type="SAM" id="MobiDB-lite"/>
    </source>
</evidence>
<dbReference type="InterPro" id="IPR050228">
    <property type="entry name" value="Carboxylesterase_BioH"/>
</dbReference>
<comment type="caution">
    <text evidence="3">The sequence shown here is derived from an EMBL/GenBank/DDBJ whole genome shotgun (WGS) entry which is preliminary data.</text>
</comment>
<accession>A0ABT8AZP8</accession>
<dbReference type="RefSeq" id="WP_238293280.1">
    <property type="nucleotide sequence ID" value="NZ_BPQS01000066.1"/>
</dbReference>
<dbReference type="CDD" id="cd12809">
    <property type="entry name" value="Esterase_713_like-2"/>
    <property type="match status" value="1"/>
</dbReference>
<feature type="compositionally biased region" description="Basic and acidic residues" evidence="1">
    <location>
        <begin position="330"/>
        <end position="362"/>
    </location>
</feature>
<dbReference type="InterPro" id="IPR029058">
    <property type="entry name" value="AB_hydrolase_fold"/>
</dbReference>
<keyword evidence="4" id="KW-1185">Reference proteome</keyword>
<proteinExistence type="predicted"/>
<organism evidence="3 4">
    <name type="scientific">Methylobacterium longum</name>
    <dbReference type="NCBI Taxonomy" id="767694"/>
    <lineage>
        <taxon>Bacteria</taxon>
        <taxon>Pseudomonadati</taxon>
        <taxon>Pseudomonadota</taxon>
        <taxon>Alphaproteobacteria</taxon>
        <taxon>Hyphomicrobiales</taxon>
        <taxon>Methylobacteriaceae</taxon>
        <taxon>Methylobacterium</taxon>
    </lineage>
</organism>
<protein>
    <submittedName>
        <fullName evidence="3">Alpha/beta hydrolase</fullName>
    </submittedName>
</protein>
<evidence type="ECO:0000313" key="4">
    <source>
        <dbReference type="Proteomes" id="UP001244297"/>
    </source>
</evidence>
<feature type="region of interest" description="Disordered" evidence="1">
    <location>
        <begin position="35"/>
        <end position="67"/>
    </location>
</feature>
<keyword evidence="2" id="KW-0732">Signal</keyword>
<feature type="compositionally biased region" description="Low complexity" evidence="1">
    <location>
        <begin position="52"/>
        <end position="66"/>
    </location>
</feature>
<feature type="chain" id="PRO_5046665806" evidence="2">
    <location>
        <begin position="30"/>
        <end position="451"/>
    </location>
</feature>
<dbReference type="PANTHER" id="PTHR43194:SF4">
    <property type="entry name" value="AB HYDROLASE-1 DOMAIN-CONTAINING PROTEIN"/>
    <property type="match status" value="1"/>
</dbReference>
<dbReference type="Gene3D" id="3.40.50.1820">
    <property type="entry name" value="alpha/beta hydrolase"/>
    <property type="match status" value="1"/>
</dbReference>
<dbReference type="SUPFAM" id="SSF53474">
    <property type="entry name" value="alpha/beta-Hydrolases"/>
    <property type="match status" value="1"/>
</dbReference>
<reference evidence="4" key="1">
    <citation type="journal article" date="2019" name="Int. J. Syst. Evol. Microbiol.">
        <title>The Global Catalogue of Microorganisms (GCM) 10K type strain sequencing project: providing services to taxonomists for standard genome sequencing and annotation.</title>
        <authorList>
            <consortium name="The Broad Institute Genomics Platform"/>
            <consortium name="The Broad Institute Genome Sequencing Center for Infectious Disease"/>
            <person name="Wu L."/>
            <person name="Ma J."/>
        </authorList>
    </citation>
    <scope>NUCLEOTIDE SEQUENCE [LARGE SCALE GENOMIC DNA]</scope>
    <source>
        <strain evidence="4">CECT 7806</strain>
    </source>
</reference>
<sequence>MAGNGIANGALAALLVVHGGLLAMGAARAQGTVPAPLPTQATAPARPPSLPPAQESSQASSQGPAADEPVTRAGYYYIGGRYQKLGDKTVMVGQMFVQSRTPARITQPYPVVMVHGLAQTGVNYLATADGRPGWVQRFVERGYQVYVVDQVGRGRSGTNPEVYGPYDRLSTRSLERTHTAPEVYDLYPQAKLHTRWPGGPGVQGNAAFDQFFASQVPFLANSQQTEELVDPALMALLEKVGPAILVTHGQAALFGWAASDARPDLVKAHVSVEPNGPPFFDVQFRGGREFWEKAGDGRARAYGLTRMPLTFEPPVKAPEDLIVVQQAKGPDTKGPDTKGPDTKGPDNRGPDAKGTDSRGADGRIRCWLQGEPVRTLPNLAKVPAVVVTAEASFHATYDDCTVAFLAQAGAKPDVIRLADRGLNGNGHMMMLETNSDAVADLLAGWLAGRAK</sequence>
<keyword evidence="3" id="KW-0378">Hydrolase</keyword>
<feature type="region of interest" description="Disordered" evidence="1">
    <location>
        <begin position="327"/>
        <end position="362"/>
    </location>
</feature>
<evidence type="ECO:0000313" key="3">
    <source>
        <dbReference type="EMBL" id="MDN3574925.1"/>
    </source>
</evidence>
<name>A0ABT8AZP8_9HYPH</name>
<feature type="signal peptide" evidence="2">
    <location>
        <begin position="1"/>
        <end position="29"/>
    </location>
</feature>
<feature type="compositionally biased region" description="Low complexity" evidence="1">
    <location>
        <begin position="35"/>
        <end position="44"/>
    </location>
</feature>